<keyword evidence="2 4" id="KW-0547">Nucleotide-binding</keyword>
<evidence type="ECO:0000256" key="4">
    <source>
        <dbReference type="RuleBase" id="RU361279"/>
    </source>
</evidence>
<keyword evidence="5" id="KW-0436">Ligase</keyword>
<evidence type="ECO:0000256" key="3">
    <source>
        <dbReference type="ARBA" id="ARBA00022840"/>
    </source>
</evidence>
<comment type="caution">
    <text evidence="5">The sequence shown here is derived from an EMBL/GenBank/DDBJ whole genome shotgun (WGS) entry which is preliminary data.</text>
</comment>
<keyword evidence="4" id="KW-0460">Magnesium</keyword>
<dbReference type="GO" id="GO:0030272">
    <property type="term" value="F:5-formyltetrahydrofolate cyclo-ligase activity"/>
    <property type="evidence" value="ECO:0007669"/>
    <property type="project" value="UniProtKB-EC"/>
</dbReference>
<dbReference type="EC" id="6.3.3.2" evidence="4"/>
<dbReference type="SUPFAM" id="SSF100950">
    <property type="entry name" value="NagB/RpiA/CoA transferase-like"/>
    <property type="match status" value="1"/>
</dbReference>
<proteinExistence type="inferred from homology"/>
<accession>A0ABX1LS43</accession>
<organism evidence="5 6">
    <name type="scientific">Pseudanabaena yagii GIHE-NHR1</name>
    <dbReference type="NCBI Taxonomy" id="2722753"/>
    <lineage>
        <taxon>Bacteria</taxon>
        <taxon>Bacillati</taxon>
        <taxon>Cyanobacteriota</taxon>
        <taxon>Cyanophyceae</taxon>
        <taxon>Pseudanabaenales</taxon>
        <taxon>Pseudanabaenaceae</taxon>
        <taxon>Pseudanabaena</taxon>
        <taxon>Pseudanabaena yagii</taxon>
    </lineage>
</organism>
<name>A0ABX1LS43_9CYAN</name>
<evidence type="ECO:0000256" key="2">
    <source>
        <dbReference type="ARBA" id="ARBA00022741"/>
    </source>
</evidence>
<dbReference type="PANTHER" id="PTHR23407:SF1">
    <property type="entry name" value="5-FORMYLTETRAHYDROFOLATE CYCLO-LIGASE"/>
    <property type="match status" value="1"/>
</dbReference>
<dbReference type="Pfam" id="PF01812">
    <property type="entry name" value="5-FTHF_cyc-lig"/>
    <property type="match status" value="1"/>
</dbReference>
<dbReference type="PIRSF" id="PIRSF006806">
    <property type="entry name" value="FTHF_cligase"/>
    <property type="match status" value="1"/>
</dbReference>
<dbReference type="Gene3D" id="3.40.50.10420">
    <property type="entry name" value="NagB/RpiA/CoA transferase-like"/>
    <property type="match status" value="1"/>
</dbReference>
<comment type="cofactor">
    <cofactor evidence="4">
        <name>Mg(2+)</name>
        <dbReference type="ChEBI" id="CHEBI:18420"/>
    </cofactor>
</comment>
<gene>
    <name evidence="5" type="ORF">HC246_13235</name>
</gene>
<dbReference type="InterPro" id="IPR002698">
    <property type="entry name" value="FTHF_cligase"/>
</dbReference>
<comment type="similarity">
    <text evidence="1 4">Belongs to the 5-formyltetrahydrofolate cyclo-ligase family.</text>
</comment>
<sequence>MQVYDSVIESITDAQQDKQPIKRQLRKDLLTKRRQIPHEVWQQKSLALCDRLSNWQIFQQAQNILAFTSFRQEPDLSTLWQRFPEKNWGFARCIEKGLMWHQVAIADFSNQMQLGAFNILEPHPDLPLMDLANIDLILIPAVAGDRQGYRLGYGGGFYDRWLPHSTGLKVGIIFDEFYVDDLPHDPWDVPLDAIFTDSKALMLGLL</sequence>
<reference evidence="5 6" key="1">
    <citation type="submission" date="2020-03" db="EMBL/GenBank/DDBJ databases">
        <title>Draft Genome Sequence of 2-Methylisoborneol Producing Pseudanabaena yagii Strain GIHE-NHR1 Isolated from North Han River in South Korea.</title>
        <authorList>
            <person name="Jeong J."/>
        </authorList>
    </citation>
    <scope>NUCLEOTIDE SEQUENCE [LARGE SCALE GENOMIC DNA]</scope>
    <source>
        <strain evidence="5 6">GIHE-NHR1</strain>
    </source>
</reference>
<keyword evidence="4" id="KW-0479">Metal-binding</keyword>
<dbReference type="PANTHER" id="PTHR23407">
    <property type="entry name" value="ATPASE INHIBITOR/5-FORMYLTETRAHYDROFOLATE CYCLO-LIGASE"/>
    <property type="match status" value="1"/>
</dbReference>
<keyword evidence="6" id="KW-1185">Reference proteome</keyword>
<dbReference type="EMBL" id="JAAVJL010000001">
    <property type="protein sequence ID" value="NMF58954.1"/>
    <property type="molecule type" value="Genomic_DNA"/>
</dbReference>
<evidence type="ECO:0000256" key="1">
    <source>
        <dbReference type="ARBA" id="ARBA00010638"/>
    </source>
</evidence>
<dbReference type="InterPro" id="IPR037171">
    <property type="entry name" value="NagB/RpiA_transferase-like"/>
</dbReference>
<comment type="catalytic activity">
    <reaction evidence="4">
        <text>(6S)-5-formyl-5,6,7,8-tetrahydrofolate + ATP = (6R)-5,10-methenyltetrahydrofolate + ADP + phosphate</text>
        <dbReference type="Rhea" id="RHEA:10488"/>
        <dbReference type="ChEBI" id="CHEBI:30616"/>
        <dbReference type="ChEBI" id="CHEBI:43474"/>
        <dbReference type="ChEBI" id="CHEBI:57455"/>
        <dbReference type="ChEBI" id="CHEBI:57457"/>
        <dbReference type="ChEBI" id="CHEBI:456216"/>
        <dbReference type="EC" id="6.3.3.2"/>
    </reaction>
</comment>
<dbReference type="InterPro" id="IPR024185">
    <property type="entry name" value="FTHF_cligase-like_sf"/>
</dbReference>
<evidence type="ECO:0000313" key="6">
    <source>
        <dbReference type="Proteomes" id="UP000738376"/>
    </source>
</evidence>
<evidence type="ECO:0000313" key="5">
    <source>
        <dbReference type="EMBL" id="NMF58954.1"/>
    </source>
</evidence>
<keyword evidence="3 4" id="KW-0067">ATP-binding</keyword>
<dbReference type="NCBIfam" id="TIGR02727">
    <property type="entry name" value="MTHFS_bact"/>
    <property type="match status" value="1"/>
</dbReference>
<dbReference type="RefSeq" id="WP_169363789.1">
    <property type="nucleotide sequence ID" value="NZ_JAAVJL010000001.1"/>
</dbReference>
<dbReference type="Proteomes" id="UP000738376">
    <property type="component" value="Unassembled WGS sequence"/>
</dbReference>
<protein>
    <recommendedName>
        <fullName evidence="4">5-formyltetrahydrofolate cyclo-ligase</fullName>
        <ecNumber evidence="4">6.3.3.2</ecNumber>
    </recommendedName>
</protein>